<evidence type="ECO:0000313" key="2">
    <source>
        <dbReference type="Proteomes" id="UP000092154"/>
    </source>
</evidence>
<dbReference type="OrthoDB" id="2606310at2759"/>
<name>A0A1B7MMF9_9AGAM</name>
<keyword evidence="2" id="KW-1185">Reference proteome</keyword>
<reference evidence="1 2" key="1">
    <citation type="submission" date="2016-06" db="EMBL/GenBank/DDBJ databases">
        <title>Comparative genomics of the ectomycorrhizal sister species Rhizopogon vinicolor and Rhizopogon vesiculosus (Basidiomycota: Boletales) reveals a divergence of the mating type B locus.</title>
        <authorList>
            <consortium name="DOE Joint Genome Institute"/>
            <person name="Mujic A.B."/>
            <person name="Kuo A."/>
            <person name="Tritt A."/>
            <person name="Lipzen A."/>
            <person name="Chen C."/>
            <person name="Johnson J."/>
            <person name="Sharma A."/>
            <person name="Barry K."/>
            <person name="Grigoriev I.V."/>
            <person name="Spatafora J.W."/>
        </authorList>
    </citation>
    <scope>NUCLEOTIDE SEQUENCE [LARGE SCALE GENOMIC DNA]</scope>
    <source>
        <strain evidence="1 2">AM-OR11-026</strain>
    </source>
</reference>
<dbReference type="InParanoid" id="A0A1B7MMF9"/>
<evidence type="ECO:0008006" key="3">
    <source>
        <dbReference type="Google" id="ProtNLM"/>
    </source>
</evidence>
<sequence length="364" mass="41423">MKLEPSTRFPFANLPRELVVLILTLAARPDFTHIGYGVVTRINPYATALALCGVSTDFRRIALRMMLETVFLWKDYQVIAFLQALRMQKQYLAQESRLCVDYAAHIRRIWVDWLCKPYGVSTCKWGRPCIAKKPAIDFSTLGPVLLAAPSLAFNTKSLFLLYGCLHHAWRSRLKTTVHKSSPPPWNTKTLTLTGLIDPSCLRTNTPRTSAFFSSISRLIFLNHAISDTDSAQEAEDLEIPTWMMAFPWAYFKNLQTFLFPLPHIVFPFVEGRDMSGRRVHLLTLSAPPMSDHWDHLSEPQPSGDWVHDLSARTMKGGLSSPVLYKDADTNSGEGVVWGVYQLYGERCENTMLIDWEEAWAYGME</sequence>
<dbReference type="STRING" id="1314800.A0A1B7MMF9"/>
<protein>
    <recommendedName>
        <fullName evidence="3">F-box domain-containing protein</fullName>
    </recommendedName>
</protein>
<evidence type="ECO:0000313" key="1">
    <source>
        <dbReference type="EMBL" id="OAX33808.1"/>
    </source>
</evidence>
<gene>
    <name evidence="1" type="ORF">K503DRAFT_859572</name>
</gene>
<dbReference type="EMBL" id="KV448703">
    <property type="protein sequence ID" value="OAX33808.1"/>
    <property type="molecule type" value="Genomic_DNA"/>
</dbReference>
<dbReference type="AlphaFoldDB" id="A0A1B7MMF9"/>
<dbReference type="Proteomes" id="UP000092154">
    <property type="component" value="Unassembled WGS sequence"/>
</dbReference>
<accession>A0A1B7MMF9</accession>
<proteinExistence type="predicted"/>
<organism evidence="1 2">
    <name type="scientific">Rhizopogon vinicolor AM-OR11-026</name>
    <dbReference type="NCBI Taxonomy" id="1314800"/>
    <lineage>
        <taxon>Eukaryota</taxon>
        <taxon>Fungi</taxon>
        <taxon>Dikarya</taxon>
        <taxon>Basidiomycota</taxon>
        <taxon>Agaricomycotina</taxon>
        <taxon>Agaricomycetes</taxon>
        <taxon>Agaricomycetidae</taxon>
        <taxon>Boletales</taxon>
        <taxon>Suillineae</taxon>
        <taxon>Rhizopogonaceae</taxon>
        <taxon>Rhizopogon</taxon>
    </lineage>
</organism>